<evidence type="ECO:0000256" key="1">
    <source>
        <dbReference type="ARBA" id="ARBA00023015"/>
    </source>
</evidence>
<protein>
    <submittedName>
        <fullName evidence="5">RNA polymerase, sigma-24 subunit, ECF subfamily</fullName>
    </submittedName>
</protein>
<evidence type="ECO:0000313" key="5">
    <source>
        <dbReference type="EMBL" id="EDY18316.1"/>
    </source>
</evidence>
<organism evidence="5 6">
    <name type="scientific">Chthoniobacter flavus Ellin428</name>
    <dbReference type="NCBI Taxonomy" id="497964"/>
    <lineage>
        <taxon>Bacteria</taxon>
        <taxon>Pseudomonadati</taxon>
        <taxon>Verrucomicrobiota</taxon>
        <taxon>Spartobacteria</taxon>
        <taxon>Chthoniobacterales</taxon>
        <taxon>Chthoniobacteraceae</taxon>
        <taxon>Chthoniobacter</taxon>
    </lineage>
</organism>
<evidence type="ECO:0000256" key="2">
    <source>
        <dbReference type="ARBA" id="ARBA00023082"/>
    </source>
</evidence>
<dbReference type="Proteomes" id="UP000005824">
    <property type="component" value="Unassembled WGS sequence"/>
</dbReference>
<gene>
    <name evidence="5" type="ORF">CfE428DRAFT_4100</name>
</gene>
<keyword evidence="1" id="KW-0805">Transcription regulation</keyword>
<keyword evidence="6" id="KW-1185">Reference proteome</keyword>
<evidence type="ECO:0000256" key="4">
    <source>
        <dbReference type="ARBA" id="ARBA00023163"/>
    </source>
</evidence>
<keyword evidence="3" id="KW-0238">DNA-binding</keyword>
<dbReference type="SUPFAM" id="SSF88946">
    <property type="entry name" value="Sigma2 domain of RNA polymerase sigma factors"/>
    <property type="match status" value="1"/>
</dbReference>
<keyword evidence="4" id="KW-0804">Transcription</keyword>
<dbReference type="Gene3D" id="1.10.1740.10">
    <property type="match status" value="1"/>
</dbReference>
<reference evidence="5 6" key="1">
    <citation type="journal article" date="2011" name="J. Bacteriol.">
        <title>Genome sequence of Chthoniobacter flavus Ellin428, an aerobic heterotrophic soil bacterium.</title>
        <authorList>
            <person name="Kant R."/>
            <person name="van Passel M.W."/>
            <person name="Palva A."/>
            <person name="Lucas S."/>
            <person name="Lapidus A."/>
            <person name="Glavina Del Rio T."/>
            <person name="Dalin E."/>
            <person name="Tice H."/>
            <person name="Bruce D."/>
            <person name="Goodwin L."/>
            <person name="Pitluck S."/>
            <person name="Larimer F.W."/>
            <person name="Land M.L."/>
            <person name="Hauser L."/>
            <person name="Sangwan P."/>
            <person name="de Vos W.M."/>
            <person name="Janssen P.H."/>
            <person name="Smidt H."/>
        </authorList>
    </citation>
    <scope>NUCLEOTIDE SEQUENCE [LARGE SCALE GENOMIC DNA]</scope>
    <source>
        <strain evidence="5 6">Ellin428</strain>
    </source>
</reference>
<dbReference type="GO" id="GO:0016987">
    <property type="term" value="F:sigma factor activity"/>
    <property type="evidence" value="ECO:0007669"/>
    <property type="project" value="UniProtKB-KW"/>
</dbReference>
<evidence type="ECO:0000256" key="3">
    <source>
        <dbReference type="ARBA" id="ARBA00023125"/>
    </source>
</evidence>
<dbReference type="PANTHER" id="PTHR43133">
    <property type="entry name" value="RNA POLYMERASE ECF-TYPE SIGMA FACTO"/>
    <property type="match status" value="1"/>
</dbReference>
<evidence type="ECO:0000313" key="6">
    <source>
        <dbReference type="Proteomes" id="UP000005824"/>
    </source>
</evidence>
<dbReference type="EMBL" id="ABVL01000013">
    <property type="protein sequence ID" value="EDY18316.1"/>
    <property type="molecule type" value="Genomic_DNA"/>
</dbReference>
<dbReference type="InterPro" id="IPR039425">
    <property type="entry name" value="RNA_pol_sigma-70-like"/>
</dbReference>
<proteinExistence type="predicted"/>
<accession>B4D5B1</accession>
<dbReference type="GO" id="GO:0006352">
    <property type="term" value="P:DNA-templated transcription initiation"/>
    <property type="evidence" value="ECO:0007669"/>
    <property type="project" value="InterPro"/>
</dbReference>
<dbReference type="InterPro" id="IPR013325">
    <property type="entry name" value="RNA_pol_sigma_r2"/>
</dbReference>
<dbReference type="AlphaFoldDB" id="B4D5B1"/>
<sequence>MLDVLPHPEDFLLAQKCLEGDVRAIRQLQETYANPIKEYLLHRGATPHEAEDVTDSLWADCLAERPGNRPRLATYAGNSALQAWLKAVALNRLVQQKRREKRDPIVIGDPPEGKPVPPVHEPPQVEAPLLEIMRGAVEAAFHECDAQDFVLVQLAHANGLLGRELAVMFSCSEAKISRDLERARKSIAGVTLGYVRQKDPWLDLQWEISSSSAKW</sequence>
<comment type="caution">
    <text evidence="5">The sequence shown here is derived from an EMBL/GenBank/DDBJ whole genome shotgun (WGS) entry which is preliminary data.</text>
</comment>
<keyword evidence="2" id="KW-0731">Sigma factor</keyword>
<dbReference type="InParanoid" id="B4D5B1"/>
<name>B4D5B1_9BACT</name>
<dbReference type="GO" id="GO:0003677">
    <property type="term" value="F:DNA binding"/>
    <property type="evidence" value="ECO:0007669"/>
    <property type="project" value="UniProtKB-KW"/>
</dbReference>
<dbReference type="RefSeq" id="WP_006981424.1">
    <property type="nucleotide sequence ID" value="NZ_ABVL01000013.1"/>
</dbReference>
<dbReference type="PANTHER" id="PTHR43133:SF8">
    <property type="entry name" value="RNA POLYMERASE SIGMA FACTOR HI_1459-RELATED"/>
    <property type="match status" value="1"/>
</dbReference>